<dbReference type="InterPro" id="IPR006311">
    <property type="entry name" value="TAT_signal"/>
</dbReference>
<dbReference type="Gene3D" id="3.40.190.10">
    <property type="entry name" value="Periplasmic binding protein-like II"/>
    <property type="match status" value="2"/>
</dbReference>
<evidence type="ECO:0000256" key="1">
    <source>
        <dbReference type="SAM" id="SignalP"/>
    </source>
</evidence>
<evidence type="ECO:0000313" key="2">
    <source>
        <dbReference type="EMBL" id="MFG1374662.1"/>
    </source>
</evidence>
<feature type="signal peptide" evidence="1">
    <location>
        <begin position="1"/>
        <end position="37"/>
    </location>
</feature>
<keyword evidence="3" id="KW-1185">Reference proteome</keyword>
<dbReference type="PANTHER" id="PTHR30024">
    <property type="entry name" value="ALIPHATIC SULFONATES-BINDING PROTEIN-RELATED"/>
    <property type="match status" value="1"/>
</dbReference>
<reference evidence="2 3" key="1">
    <citation type="submission" date="2024-02" db="EMBL/GenBank/DDBJ databases">
        <title>Expansion and revision of Xanthobacter and proposal of Roseixanthobacter gen. nov.</title>
        <authorList>
            <person name="Soltysiak M.P.M."/>
            <person name="Jalihal A."/>
            <person name="Ory A."/>
            <person name="Chrisophersen C."/>
            <person name="Lee A.D."/>
            <person name="Boulton J."/>
            <person name="Springer M."/>
        </authorList>
    </citation>
    <scope>NUCLEOTIDE SEQUENCE [LARGE SCALE GENOMIC DNA]</scope>
    <source>
        <strain evidence="2 3">23A</strain>
    </source>
</reference>
<dbReference type="Proteomes" id="UP001604002">
    <property type="component" value="Unassembled WGS sequence"/>
</dbReference>
<sequence>MTTPKFSRPKFSRRMFSRLAAAGVVLSAAFAAMPARAEGVLRIAQQFGTLYTPFHVLREKGLIEKHGKELGIDIKVEWIRLSGGGAVNDALLSGSIDIASAGIGPFLTIWDKTRGTAQEVKIVGAFGAQPNFLLTNNPNVKTIKDFTDKDKIATPAAGVSVQARILQMAAEQAFGPGNAKKLDPLMVTLPHPDATAALIAGGTEITTHLSNPPFQNQALKDPKVHKVFSSYDVLGGPATPTVAYTTVKFRQENPKTYKAFQDAFAEATKWVDENKKEAAEIYVKVEQSKLDPAFIAEVLSDPEVTYTLVPLGTIKFADFMNRIGAIKNKPTSWKEFTFEELHSASGS</sequence>
<gene>
    <name evidence="2" type="ORF">V5F32_20990</name>
</gene>
<name>A0ABW7A1R8_9HYPH</name>
<feature type="chain" id="PRO_5045773530" evidence="1">
    <location>
        <begin position="38"/>
        <end position="347"/>
    </location>
</feature>
<dbReference type="EMBL" id="JBAFVH010000014">
    <property type="protein sequence ID" value="MFG1374662.1"/>
    <property type="molecule type" value="Genomic_DNA"/>
</dbReference>
<accession>A0ABW7A1R8</accession>
<dbReference type="PANTHER" id="PTHR30024:SF2">
    <property type="entry name" value="ABC TRANSPORTER SUBSTRATE-BINDING PROTEIN"/>
    <property type="match status" value="1"/>
</dbReference>
<dbReference type="RefSeq" id="WP_393994276.1">
    <property type="nucleotide sequence ID" value="NZ_JBAFVH010000014.1"/>
</dbReference>
<dbReference type="SUPFAM" id="SSF53850">
    <property type="entry name" value="Periplasmic binding protein-like II"/>
    <property type="match status" value="1"/>
</dbReference>
<keyword evidence="1" id="KW-0732">Signal</keyword>
<protein>
    <submittedName>
        <fullName evidence="2">ABC transporter substrate-binding protein</fullName>
    </submittedName>
</protein>
<comment type="caution">
    <text evidence="2">The sequence shown here is derived from an EMBL/GenBank/DDBJ whole genome shotgun (WGS) entry which is preliminary data.</text>
</comment>
<proteinExistence type="predicted"/>
<dbReference type="PROSITE" id="PS51318">
    <property type="entry name" value="TAT"/>
    <property type="match status" value="1"/>
</dbReference>
<organism evidence="2 3">
    <name type="scientific">Xanthobacter oligotrophicus</name>
    <dbReference type="NCBI Taxonomy" id="2607286"/>
    <lineage>
        <taxon>Bacteria</taxon>
        <taxon>Pseudomonadati</taxon>
        <taxon>Pseudomonadota</taxon>
        <taxon>Alphaproteobacteria</taxon>
        <taxon>Hyphomicrobiales</taxon>
        <taxon>Xanthobacteraceae</taxon>
        <taxon>Xanthobacter</taxon>
    </lineage>
</organism>
<evidence type="ECO:0000313" key="3">
    <source>
        <dbReference type="Proteomes" id="UP001604002"/>
    </source>
</evidence>
<dbReference type="Pfam" id="PF13379">
    <property type="entry name" value="NMT1_2"/>
    <property type="match status" value="1"/>
</dbReference>